<dbReference type="RefSeq" id="WP_152808264.1">
    <property type="nucleotide sequence ID" value="NZ_WHUF01000007.1"/>
</dbReference>
<sequence>MLNTFYDLAKEIMGRLPAGIQAELTIAPNSDNPSARIDFDTRERLGRITCWDSGDFYAEIIDVESGDDLYEQRGEAASAARLSALLQSFLSSLAAPLS</sequence>
<protein>
    <submittedName>
        <fullName evidence="1">Uncharacterized protein</fullName>
    </submittedName>
</protein>
<proteinExistence type="predicted"/>
<evidence type="ECO:0000313" key="2">
    <source>
        <dbReference type="Proteomes" id="UP000444318"/>
    </source>
</evidence>
<comment type="caution">
    <text evidence="1">The sequence shown here is derived from an EMBL/GenBank/DDBJ whole genome shotgun (WGS) entry which is preliminary data.</text>
</comment>
<name>A0A843SPN2_9BURK</name>
<dbReference type="InterPro" id="IPR057062">
    <property type="entry name" value="TriTu"/>
</dbReference>
<gene>
    <name evidence="1" type="ORF">GEV01_25170</name>
</gene>
<reference evidence="1 2" key="1">
    <citation type="submission" date="2019-10" db="EMBL/GenBank/DDBJ databases">
        <title>Two novel species isolated from a subtropical stream in China.</title>
        <authorList>
            <person name="Lu H."/>
        </authorList>
    </citation>
    <scope>NUCLEOTIDE SEQUENCE [LARGE SCALE GENOMIC DNA]</scope>
    <source>
        <strain evidence="1 2">FT103W</strain>
    </source>
</reference>
<dbReference type="EMBL" id="WHUF01000007">
    <property type="protein sequence ID" value="MQA22817.1"/>
    <property type="molecule type" value="Genomic_DNA"/>
</dbReference>
<accession>A0A843SPN2</accession>
<dbReference type="Pfam" id="PF24689">
    <property type="entry name" value="TriTu"/>
    <property type="match status" value="1"/>
</dbReference>
<evidence type="ECO:0000313" key="1">
    <source>
        <dbReference type="EMBL" id="MQA22817.1"/>
    </source>
</evidence>
<dbReference type="Proteomes" id="UP000444318">
    <property type="component" value="Unassembled WGS sequence"/>
</dbReference>
<dbReference type="AlphaFoldDB" id="A0A843SPN2"/>
<organism evidence="1 2">
    <name type="scientific">Rugamonas rivuli</name>
    <dbReference type="NCBI Taxonomy" id="2743358"/>
    <lineage>
        <taxon>Bacteria</taxon>
        <taxon>Pseudomonadati</taxon>
        <taxon>Pseudomonadota</taxon>
        <taxon>Betaproteobacteria</taxon>
        <taxon>Burkholderiales</taxon>
        <taxon>Oxalobacteraceae</taxon>
        <taxon>Telluria group</taxon>
        <taxon>Rugamonas</taxon>
    </lineage>
</organism>
<keyword evidence="2" id="KW-1185">Reference proteome</keyword>